<dbReference type="Proteomes" id="UP000016931">
    <property type="component" value="Unassembled WGS sequence"/>
</dbReference>
<dbReference type="STRING" id="692275.M3CLT7"/>
<organism evidence="2 3">
    <name type="scientific">Sphaerulina musiva (strain SO2202)</name>
    <name type="common">Poplar stem canker fungus</name>
    <name type="synonym">Septoria musiva</name>
    <dbReference type="NCBI Taxonomy" id="692275"/>
    <lineage>
        <taxon>Eukaryota</taxon>
        <taxon>Fungi</taxon>
        <taxon>Dikarya</taxon>
        <taxon>Ascomycota</taxon>
        <taxon>Pezizomycotina</taxon>
        <taxon>Dothideomycetes</taxon>
        <taxon>Dothideomycetidae</taxon>
        <taxon>Mycosphaerellales</taxon>
        <taxon>Mycosphaerellaceae</taxon>
        <taxon>Sphaerulina</taxon>
    </lineage>
</organism>
<dbReference type="GeneID" id="27902021"/>
<dbReference type="PANTHER" id="PTHR43861">
    <property type="entry name" value="TRANS-ACONITATE 2-METHYLTRANSFERASE-RELATED"/>
    <property type="match status" value="1"/>
</dbReference>
<reference evidence="2 3" key="1">
    <citation type="journal article" date="2012" name="PLoS Pathog.">
        <title>Diverse lifestyles and strategies of plant pathogenesis encoded in the genomes of eighteen Dothideomycetes fungi.</title>
        <authorList>
            <person name="Ohm R.A."/>
            <person name="Feau N."/>
            <person name="Henrissat B."/>
            <person name="Schoch C.L."/>
            <person name="Horwitz B.A."/>
            <person name="Barry K.W."/>
            <person name="Condon B.J."/>
            <person name="Copeland A.C."/>
            <person name="Dhillon B."/>
            <person name="Glaser F."/>
            <person name="Hesse C.N."/>
            <person name="Kosti I."/>
            <person name="LaButti K."/>
            <person name="Lindquist E.A."/>
            <person name="Lucas S."/>
            <person name="Salamov A.A."/>
            <person name="Bradshaw R.E."/>
            <person name="Ciuffetti L."/>
            <person name="Hamelin R.C."/>
            <person name="Kema G.H.J."/>
            <person name="Lawrence C."/>
            <person name="Scott J.A."/>
            <person name="Spatafora J.W."/>
            <person name="Turgeon B.G."/>
            <person name="de Wit P.J.G.M."/>
            <person name="Zhong S."/>
            <person name="Goodwin S.B."/>
            <person name="Grigoriev I.V."/>
        </authorList>
    </citation>
    <scope>NUCLEOTIDE SEQUENCE [LARGE SCALE GENOMIC DNA]</scope>
    <source>
        <strain evidence="2 3">SO2202</strain>
    </source>
</reference>
<name>M3CLT7_SPHMS</name>
<evidence type="ECO:0000313" key="2">
    <source>
        <dbReference type="EMBL" id="EMF14753.1"/>
    </source>
</evidence>
<dbReference type="SUPFAM" id="SSF53335">
    <property type="entry name" value="S-adenosyl-L-methionine-dependent methyltransferases"/>
    <property type="match status" value="1"/>
</dbReference>
<proteinExistence type="predicted"/>
<keyword evidence="2" id="KW-0489">Methyltransferase</keyword>
<dbReference type="GO" id="GO:0032259">
    <property type="term" value="P:methylation"/>
    <property type="evidence" value="ECO:0007669"/>
    <property type="project" value="UniProtKB-KW"/>
</dbReference>
<protein>
    <submittedName>
        <fullName evidence="2">S-adenosyl-L-methionine-dependent methyltransferase</fullName>
    </submittedName>
</protein>
<dbReference type="GO" id="GO:0008168">
    <property type="term" value="F:methyltransferase activity"/>
    <property type="evidence" value="ECO:0007669"/>
    <property type="project" value="UniProtKB-KW"/>
</dbReference>
<keyword evidence="2" id="KW-0808">Transferase</keyword>
<evidence type="ECO:0000313" key="3">
    <source>
        <dbReference type="Proteomes" id="UP000016931"/>
    </source>
</evidence>
<dbReference type="HOGENOM" id="CLU_057148_3_0_1"/>
<dbReference type="CDD" id="cd02440">
    <property type="entry name" value="AdoMet_MTases"/>
    <property type="match status" value="1"/>
</dbReference>
<dbReference type="EMBL" id="KB456262">
    <property type="protein sequence ID" value="EMF14753.1"/>
    <property type="molecule type" value="Genomic_DNA"/>
</dbReference>
<dbReference type="eggNOG" id="KOG1269">
    <property type="taxonomic scope" value="Eukaryota"/>
</dbReference>
<gene>
    <name evidence="2" type="ORF">SEPMUDRAFT_148377</name>
</gene>
<dbReference type="InterPro" id="IPR025714">
    <property type="entry name" value="Methyltranfer_dom"/>
</dbReference>
<evidence type="ECO:0000259" key="1">
    <source>
        <dbReference type="Pfam" id="PF13847"/>
    </source>
</evidence>
<dbReference type="InterPro" id="IPR029063">
    <property type="entry name" value="SAM-dependent_MTases_sf"/>
</dbReference>
<dbReference type="Pfam" id="PF13847">
    <property type="entry name" value="Methyltransf_31"/>
    <property type="match status" value="1"/>
</dbReference>
<accession>M3CLT7</accession>
<sequence length="267" mass="30227">MATNGHTPDFRECDEFFDLRTVEHEASHVVPYIKPNSRIIDVGCGIGGITLDFARRVPEGYVLGVDYSADSIRVAKERAKAAGLTNVEFVHGDATNLDASIPSDSFDISHSHQMLLHLPGDDPVKALKSIRRVVKPGGVLTTRDNHGRFIYPATPTLQRCLDMFPVLCSERGAHPDAGHANHVWMHQAGFEWEKIKFGDACKYFVTPKERQLYGQTFKWSFWKTFGKGPETEEEEKWLQEYQRDLEAWVKKPEARVGWVDGWVVATK</sequence>
<dbReference type="Gene3D" id="3.40.50.150">
    <property type="entry name" value="Vaccinia Virus protein VP39"/>
    <property type="match status" value="1"/>
</dbReference>
<keyword evidence="3" id="KW-1185">Reference proteome</keyword>
<dbReference type="AlphaFoldDB" id="M3CLT7"/>
<feature type="domain" description="Methyltransferase" evidence="1">
    <location>
        <begin position="34"/>
        <end position="144"/>
    </location>
</feature>
<dbReference type="OrthoDB" id="10017101at2759"/>
<dbReference type="OMA" id="LHVWAKE"/>
<dbReference type="RefSeq" id="XP_016762874.1">
    <property type="nucleotide sequence ID" value="XM_016904884.1"/>
</dbReference>